<name>A0AA44LE21_CITBR</name>
<comment type="caution">
    <text evidence="1">The sequence shown here is derived from an EMBL/GenBank/DDBJ whole genome shotgun (WGS) entry which is preliminary data.</text>
</comment>
<proteinExistence type="predicted"/>
<evidence type="ECO:0000313" key="2">
    <source>
        <dbReference type="Proteomes" id="UP000185597"/>
    </source>
</evidence>
<dbReference type="AlphaFoldDB" id="A0AA44LE21"/>
<protein>
    <submittedName>
        <fullName evidence="1">Uncharacterized protein</fullName>
    </submittedName>
</protein>
<sequence>MRAMIDIKNCGDIIIRDNVSYLDAPFLIANNVKSLTLDRNTTNSIETPYIIEDCGSIRAHENIDQFNSNSMQSMKKSPQNFRYSRCYLFIASVLHGQIQ</sequence>
<accession>A0AA44LE21</accession>
<evidence type="ECO:0000313" key="1">
    <source>
        <dbReference type="EMBL" id="OLY68391.1"/>
    </source>
</evidence>
<reference evidence="1 2" key="1">
    <citation type="submission" date="2017-01" db="EMBL/GenBank/DDBJ databases">
        <title>First report of the plasmid-mediated mcr-1 gene in Citrobacter freudii.</title>
        <authorList>
            <person name="Liu J."/>
            <person name="Yang Y."/>
            <person name="Li Y."/>
            <person name="Liu D."/>
            <person name="Tuo H."/>
            <person name="Davis M."/>
            <person name="Zhang A."/>
        </authorList>
    </citation>
    <scope>NUCLEOTIDE SEQUENCE [LARGE SCALE GENOMIC DNA]</scope>
    <source>
        <strain evidence="1 2">SCC4</strain>
    </source>
</reference>
<organism evidence="1 2">
    <name type="scientific">Citrobacter braakii</name>
    <dbReference type="NCBI Taxonomy" id="57706"/>
    <lineage>
        <taxon>Bacteria</taxon>
        <taxon>Pseudomonadati</taxon>
        <taxon>Pseudomonadota</taxon>
        <taxon>Gammaproteobacteria</taxon>
        <taxon>Enterobacterales</taxon>
        <taxon>Enterobacteriaceae</taxon>
        <taxon>Citrobacter</taxon>
        <taxon>Citrobacter freundii complex</taxon>
    </lineage>
</organism>
<gene>
    <name evidence="1" type="ORF">BWD41_16535</name>
</gene>
<dbReference type="EMBL" id="MTCP01000007">
    <property type="protein sequence ID" value="OLY68391.1"/>
    <property type="molecule type" value="Genomic_DNA"/>
</dbReference>
<dbReference type="Proteomes" id="UP000185597">
    <property type="component" value="Unassembled WGS sequence"/>
</dbReference>